<evidence type="ECO:0000256" key="7">
    <source>
        <dbReference type="RuleBase" id="RU003346"/>
    </source>
</evidence>
<comment type="subcellular location">
    <subcellularLocation>
        <location evidence="1">Membrane</location>
        <topology evidence="1">Multi-pass membrane protein</topology>
    </subcellularLocation>
</comment>
<organism evidence="10 11">
    <name type="scientific">Biomphalaria glabrata</name>
    <name type="common">Bloodfluke planorb</name>
    <name type="synonym">Freshwater snail</name>
    <dbReference type="NCBI Taxonomy" id="6526"/>
    <lineage>
        <taxon>Eukaryota</taxon>
        <taxon>Metazoa</taxon>
        <taxon>Spiralia</taxon>
        <taxon>Lophotrochozoa</taxon>
        <taxon>Mollusca</taxon>
        <taxon>Gastropoda</taxon>
        <taxon>Heterobranchia</taxon>
        <taxon>Euthyneura</taxon>
        <taxon>Panpulmonata</taxon>
        <taxon>Hygrophila</taxon>
        <taxon>Lymnaeoidea</taxon>
        <taxon>Planorbidae</taxon>
        <taxon>Biomphalaria</taxon>
    </lineage>
</organism>
<dbReference type="NCBIfam" id="TIGR00879">
    <property type="entry name" value="SP"/>
    <property type="match status" value="1"/>
</dbReference>
<protein>
    <recommendedName>
        <fullName evidence="9">Major facilitator superfamily (MFS) profile domain-containing protein</fullName>
    </recommendedName>
</protein>
<dbReference type="VEuPathDB" id="VectorBase:BGLB002904"/>
<comment type="similarity">
    <text evidence="2 7">Belongs to the major facilitator superfamily. Sugar transporter (TC 2.A.1.1) family.</text>
</comment>
<feature type="transmembrane region" description="Helical" evidence="8">
    <location>
        <begin position="126"/>
        <end position="146"/>
    </location>
</feature>
<evidence type="ECO:0000256" key="3">
    <source>
        <dbReference type="ARBA" id="ARBA00022448"/>
    </source>
</evidence>
<dbReference type="InterPro" id="IPR036259">
    <property type="entry name" value="MFS_trans_sf"/>
</dbReference>
<evidence type="ECO:0000256" key="6">
    <source>
        <dbReference type="ARBA" id="ARBA00023136"/>
    </source>
</evidence>
<feature type="transmembrane region" description="Helical" evidence="8">
    <location>
        <begin position="504"/>
        <end position="524"/>
    </location>
</feature>
<evidence type="ECO:0000256" key="5">
    <source>
        <dbReference type="ARBA" id="ARBA00022989"/>
    </source>
</evidence>
<dbReference type="KEGG" id="bgt:106056518"/>
<dbReference type="InterPro" id="IPR005829">
    <property type="entry name" value="Sugar_transporter_CS"/>
</dbReference>
<feature type="transmembrane region" description="Helical" evidence="8">
    <location>
        <begin position="575"/>
        <end position="593"/>
    </location>
</feature>
<dbReference type="PROSITE" id="PS00216">
    <property type="entry name" value="SUGAR_TRANSPORT_1"/>
    <property type="match status" value="1"/>
</dbReference>
<dbReference type="CDD" id="cd17360">
    <property type="entry name" value="MFS_HMIT_like"/>
    <property type="match status" value="1"/>
</dbReference>
<dbReference type="VEuPathDB" id="VectorBase:BGLAX_031206"/>
<evidence type="ECO:0000256" key="4">
    <source>
        <dbReference type="ARBA" id="ARBA00022692"/>
    </source>
</evidence>
<dbReference type="PROSITE" id="PS50850">
    <property type="entry name" value="MFS"/>
    <property type="match status" value="1"/>
</dbReference>
<dbReference type="InterPro" id="IPR020846">
    <property type="entry name" value="MFS_dom"/>
</dbReference>
<evidence type="ECO:0000256" key="2">
    <source>
        <dbReference type="ARBA" id="ARBA00010992"/>
    </source>
</evidence>
<keyword evidence="5 8" id="KW-1133">Transmembrane helix</keyword>
<dbReference type="Proteomes" id="UP000076420">
    <property type="component" value="Unassembled WGS sequence"/>
</dbReference>
<feature type="domain" description="Major facilitator superfamily (MFS) profile" evidence="9">
    <location>
        <begin position="93"/>
        <end position="597"/>
    </location>
</feature>
<evidence type="ECO:0000256" key="1">
    <source>
        <dbReference type="ARBA" id="ARBA00004141"/>
    </source>
</evidence>
<proteinExistence type="inferred from homology"/>
<gene>
    <name evidence="10" type="primary">106056518</name>
</gene>
<dbReference type="GO" id="GO:0005366">
    <property type="term" value="F:myo-inositol:proton symporter activity"/>
    <property type="evidence" value="ECO:0007669"/>
    <property type="project" value="TreeGrafter"/>
</dbReference>
<feature type="transmembrane region" description="Helical" evidence="8">
    <location>
        <begin position="247"/>
        <end position="268"/>
    </location>
</feature>
<dbReference type="PANTHER" id="PTHR48020:SF12">
    <property type="entry name" value="PROTON MYO-INOSITOL COTRANSPORTER"/>
    <property type="match status" value="1"/>
</dbReference>
<name>A0A2C9JI74_BIOGL</name>
<feature type="transmembrane region" description="Helical" evidence="8">
    <location>
        <begin position="404"/>
        <end position="425"/>
    </location>
</feature>
<dbReference type="InterPro" id="IPR003663">
    <property type="entry name" value="Sugar/inositol_transpt"/>
</dbReference>
<dbReference type="InterPro" id="IPR050814">
    <property type="entry name" value="Myo-inositol_Transporter"/>
</dbReference>
<feature type="transmembrane region" description="Helical" evidence="8">
    <location>
        <begin position="158"/>
        <end position="182"/>
    </location>
</feature>
<dbReference type="RefSeq" id="XP_013068752.2">
    <property type="nucleotide sequence ID" value="XM_013213298.2"/>
</dbReference>
<feature type="transmembrane region" description="Helical" evidence="8">
    <location>
        <begin position="332"/>
        <end position="355"/>
    </location>
</feature>
<sequence>MFSSDEDNEFELEAEELMMSNFSEGSKLVGGSPTIKPTVSHSVNSKRIASVSFEENTDSENENTVYTYPLKPKMKNTYHVPITVTSTVYVWLLTFFAAIGGFLFGYDTGVISGAMLLLRDKFSLSSFWQELIVSVTIAAAVVSALAGGFLNDWFGRKVVTILASFVFTAGAVVLACSSNVAMLVVGRLILGLGIGFASMTIPVYIAECAPAHLRGRLVTVNTLFITGGQFIASVLDGGFSYIKPDGWRYMLGLAGVPSLIQFCGFFFLPESPRWLMRKGRESEAHTILQRLRGTSNVDDELKEIKNTLQLESLNGDGNTMLRILRTPAVRRALIVGCGLQLFQQLTGINTVMYYSATIIKMSGVSDQQTAIWLAAVTAGINFIFTIVGVWLVERIGRKKLVMGSLIGVTGSLILLAVTFQLVALMSPSNVPYHSNTTCSSYRSCDSCVDNSQCGYCYTGSGSSVNGSCLATSSKDTGHSDYGPCENATSLIGHTWASDYCPTSYSWMAILGLILYLMFFAPGMGPMPWTINSEIYPIWARSTGNSLSAATNWIANLLVSMTFLTLTETLTKYGTYWLFVGIAILGLMFFGICLPETKGRKLEDIEDLFSQPWSLHWRSSRSRYTSLKSSSSSS</sequence>
<keyword evidence="3 7" id="KW-0813">Transport</keyword>
<dbReference type="FunFam" id="1.20.1250.20:FF:000177">
    <property type="entry name" value="proton myo-inositol cotransporter isoform X1"/>
    <property type="match status" value="1"/>
</dbReference>
<evidence type="ECO:0000313" key="10">
    <source>
        <dbReference type="EnsemblMetazoa" id="BGLB002904-PB"/>
    </source>
</evidence>
<evidence type="ECO:0000313" key="11">
    <source>
        <dbReference type="Proteomes" id="UP000076420"/>
    </source>
</evidence>
<feature type="transmembrane region" description="Helical" evidence="8">
    <location>
        <begin position="545"/>
        <end position="563"/>
    </location>
</feature>
<evidence type="ECO:0000259" key="9">
    <source>
        <dbReference type="PROSITE" id="PS50850"/>
    </source>
</evidence>
<dbReference type="PANTHER" id="PTHR48020">
    <property type="entry name" value="PROTON MYO-INOSITOL COTRANSPORTER"/>
    <property type="match status" value="1"/>
</dbReference>
<dbReference type="SUPFAM" id="SSF103473">
    <property type="entry name" value="MFS general substrate transporter"/>
    <property type="match status" value="1"/>
</dbReference>
<dbReference type="InterPro" id="IPR005828">
    <property type="entry name" value="MFS_sugar_transport-like"/>
</dbReference>
<feature type="transmembrane region" description="Helical" evidence="8">
    <location>
        <begin position="80"/>
        <end position="106"/>
    </location>
</feature>
<dbReference type="Gene3D" id="1.20.1250.20">
    <property type="entry name" value="MFS general substrate transporter like domains"/>
    <property type="match status" value="2"/>
</dbReference>
<keyword evidence="4 8" id="KW-0812">Transmembrane</keyword>
<dbReference type="OrthoDB" id="6339427at2759"/>
<keyword evidence="6 8" id="KW-0472">Membrane</keyword>
<dbReference type="Pfam" id="PF00083">
    <property type="entry name" value="Sugar_tr"/>
    <property type="match status" value="2"/>
</dbReference>
<feature type="transmembrane region" description="Helical" evidence="8">
    <location>
        <begin position="370"/>
        <end position="392"/>
    </location>
</feature>
<dbReference type="PRINTS" id="PR00171">
    <property type="entry name" value="SUGRTRNSPORT"/>
</dbReference>
<dbReference type="PROSITE" id="PS00217">
    <property type="entry name" value="SUGAR_TRANSPORT_2"/>
    <property type="match status" value="1"/>
</dbReference>
<evidence type="ECO:0000256" key="8">
    <source>
        <dbReference type="SAM" id="Phobius"/>
    </source>
</evidence>
<feature type="transmembrane region" description="Helical" evidence="8">
    <location>
        <begin position="188"/>
        <end position="205"/>
    </location>
</feature>
<reference evidence="10" key="1">
    <citation type="submission" date="2020-05" db="UniProtKB">
        <authorList>
            <consortium name="EnsemblMetazoa"/>
        </authorList>
    </citation>
    <scope>IDENTIFICATION</scope>
    <source>
        <strain evidence="10">BB02</strain>
    </source>
</reference>
<dbReference type="GO" id="GO:0016324">
    <property type="term" value="C:apical plasma membrane"/>
    <property type="evidence" value="ECO:0007669"/>
    <property type="project" value="TreeGrafter"/>
</dbReference>
<dbReference type="AlphaFoldDB" id="A0A2C9JI74"/>
<accession>A0A2C9JI74</accession>
<dbReference type="EnsemblMetazoa" id="BGLB002904-RB">
    <property type="protein sequence ID" value="BGLB002904-PB"/>
    <property type="gene ID" value="BGLB002904"/>
</dbReference>
<dbReference type="STRING" id="6526.A0A2C9JI74"/>